<evidence type="ECO:0000313" key="1">
    <source>
        <dbReference type="EMBL" id="MEE2567737.1"/>
    </source>
</evidence>
<evidence type="ECO:0000313" key="2">
    <source>
        <dbReference type="Proteomes" id="UP001310692"/>
    </source>
</evidence>
<name>A0ABU7M2H6_9PROT</name>
<keyword evidence="2" id="KW-1185">Reference proteome</keyword>
<dbReference type="RefSeq" id="WP_330197328.1">
    <property type="nucleotide sequence ID" value="NZ_JAZDRO010000009.1"/>
</dbReference>
<comment type="caution">
    <text evidence="1">The sequence shown here is derived from an EMBL/GenBank/DDBJ whole genome shotgun (WGS) entry which is preliminary data.</text>
</comment>
<reference evidence="1 2" key="1">
    <citation type="submission" date="2024-01" db="EMBL/GenBank/DDBJ databases">
        <title>Hyphobacterium bacterium isolated from marine sediment.</title>
        <authorList>
            <person name="Zhao S."/>
        </authorList>
    </citation>
    <scope>NUCLEOTIDE SEQUENCE [LARGE SCALE GENOMIC DNA]</scope>
    <source>
        <strain evidence="1 2">Y60-23</strain>
    </source>
</reference>
<dbReference type="SUPFAM" id="SSF47226">
    <property type="entry name" value="Histidine-containing phosphotransfer domain, HPT domain"/>
    <property type="match status" value="1"/>
</dbReference>
<dbReference type="EMBL" id="JAZDRO010000009">
    <property type="protein sequence ID" value="MEE2567737.1"/>
    <property type="molecule type" value="Genomic_DNA"/>
</dbReference>
<protein>
    <submittedName>
        <fullName evidence="1">Hpt domain-containing protein</fullName>
    </submittedName>
</protein>
<sequence>MAKQQPIEVITPPNMLRVKVGGRVGPIDDAAIARAEAALDNMRDDFTEWLEAEVVKLEAAGKAVMAEGVKGEAGAKLFAVAHDLRGLGTTYNYPIITRMAASLCKMIETEDKRAAAPAPLAVAHAHAIRAALRQNIKTVDNAVGKTLVEELEAQVAAFAAPWEDQPAMRAAG</sequence>
<organism evidence="1 2">
    <name type="scientific">Hyphobacterium marinum</name>
    <dbReference type="NCBI Taxonomy" id="3116574"/>
    <lineage>
        <taxon>Bacteria</taxon>
        <taxon>Pseudomonadati</taxon>
        <taxon>Pseudomonadota</taxon>
        <taxon>Alphaproteobacteria</taxon>
        <taxon>Maricaulales</taxon>
        <taxon>Maricaulaceae</taxon>
        <taxon>Hyphobacterium</taxon>
    </lineage>
</organism>
<dbReference type="Proteomes" id="UP001310692">
    <property type="component" value="Unassembled WGS sequence"/>
</dbReference>
<gene>
    <name evidence="1" type="ORF">V0U35_13730</name>
</gene>
<dbReference type="InterPro" id="IPR036641">
    <property type="entry name" value="HPT_dom_sf"/>
</dbReference>
<accession>A0ABU7M2H6</accession>
<proteinExistence type="predicted"/>